<dbReference type="Pfam" id="PF08631">
    <property type="entry name" value="SPO22"/>
    <property type="match status" value="1"/>
</dbReference>
<sequence length="856" mass="95940">MAPPADLVAVGRERKLRSVIEFATELQERLPVVDQGPDVDVLVADLGQHLQTLSTLANHSWLGLAIDGATRSKEKHADDGVARLLKELEHRGRSMWNLCIRIKRDVGKEALLVERRQLLARARLFAFQAIKLGRSSRQQPREAETEALYLLNMALTLGKICINDGDLDSACSVLQQAAEWVEQLQAAAGQNDDAPAARTHQLEAQYLTLRMALAQGLVGKLDVASTENMADTLQHIGAALASRGNHVKALEWLRRAHQVLHWPSLDQLSLLGLELRMAICQCRIQSLLAIDSPESLQEANDLVAYFESELGDKPVILHWRLDILLKSRAEVFDAEAYASTLRRMIRCFDSCEDTLHFLLHHIKELCDMNPRLAAGLLDELARQHVLPSGNVSWINKVLVRRIWMGTMDSSHEDAAASLNKVLDRTYDALSRPMSPEATGAAHSLIWKRIEASFAQQQHGVADEWCQLALHAVFGDCGEANLGKFGRKRILCALELNDAERARDAFDQMPKGAQDDGLSRYLMFKVSLVSWDHELGRESIGQLSKSRDAATRLDMLYACIREAQEFGDKLCTLAALKAVCNGWTLDERPPGNLASMLRCTIRLIHLAEEEETVAEEHQADFAQETCEVFEKAAEEAKLGGRDDQGNKVFTVQELHWFRKNAYNIGATKCCSWALPETMRIFGSCLAFVDCYPSDMARADEGELTLMAMRCHFVLGAALVSLGRTEDRVEERLERYLEARRHIAAFDGLMQTAQAHDHDAAVAKDLLAKMSTLLVFDFESAACLTQWEHLNGIIRKAKPCRDEAAYKAMGDCLLRSQAPAKVVYGSMRLIINEIFDLADFDNQRLAKYLRQCNWRVRD</sequence>
<dbReference type="PANTHER" id="PTHR40375">
    <property type="entry name" value="SPORULATION-SPECIFIC PROTEIN 22"/>
    <property type="match status" value="1"/>
</dbReference>
<dbReference type="SUPFAM" id="SSF48452">
    <property type="entry name" value="TPR-like"/>
    <property type="match status" value="1"/>
</dbReference>
<dbReference type="InterPro" id="IPR011990">
    <property type="entry name" value="TPR-like_helical_dom_sf"/>
</dbReference>
<dbReference type="STRING" id="1399860.A0A2C5XXE9"/>
<dbReference type="OrthoDB" id="65716at2759"/>
<dbReference type="AlphaFoldDB" id="A0A2C5XXE9"/>
<dbReference type="InterPro" id="IPR039057">
    <property type="entry name" value="Spo22/ZIP4"/>
</dbReference>
<keyword evidence="1" id="KW-0469">Meiosis</keyword>
<reference evidence="3 4" key="1">
    <citation type="submission" date="2017-06" db="EMBL/GenBank/DDBJ databases">
        <title>Ant-infecting Ophiocordyceps genomes reveal a high diversity of potential behavioral manipulation genes and a possible major role for enterotoxins.</title>
        <authorList>
            <person name="De Bekker C."/>
            <person name="Evans H.C."/>
            <person name="Brachmann A."/>
            <person name="Hughes D.P."/>
        </authorList>
    </citation>
    <scope>NUCLEOTIDE SEQUENCE [LARGE SCALE GENOMIC DNA]</scope>
    <source>
        <strain evidence="3 4">Map64</strain>
    </source>
</reference>
<protein>
    <recommendedName>
        <fullName evidence="2">Protein ZIP4 homolog</fullName>
    </recommendedName>
</protein>
<comment type="caution">
    <text evidence="3">The sequence shown here is derived from an EMBL/GenBank/DDBJ whole genome shotgun (WGS) entry which is preliminary data.</text>
</comment>
<accession>A0A2C5XXE9</accession>
<organism evidence="3 4">
    <name type="scientific">Ophiocordyceps australis</name>
    <dbReference type="NCBI Taxonomy" id="1399860"/>
    <lineage>
        <taxon>Eukaryota</taxon>
        <taxon>Fungi</taxon>
        <taxon>Dikarya</taxon>
        <taxon>Ascomycota</taxon>
        <taxon>Pezizomycotina</taxon>
        <taxon>Sordariomycetes</taxon>
        <taxon>Hypocreomycetidae</taxon>
        <taxon>Hypocreales</taxon>
        <taxon>Ophiocordycipitaceae</taxon>
        <taxon>Ophiocordyceps</taxon>
    </lineage>
</organism>
<evidence type="ECO:0000313" key="4">
    <source>
        <dbReference type="Proteomes" id="UP000226192"/>
    </source>
</evidence>
<dbReference type="Proteomes" id="UP000226192">
    <property type="component" value="Unassembled WGS sequence"/>
</dbReference>
<evidence type="ECO:0000256" key="1">
    <source>
        <dbReference type="ARBA" id="ARBA00023254"/>
    </source>
</evidence>
<dbReference type="EMBL" id="NJET01000219">
    <property type="protein sequence ID" value="PHH59291.1"/>
    <property type="molecule type" value="Genomic_DNA"/>
</dbReference>
<dbReference type="PANTHER" id="PTHR40375:SF2">
    <property type="entry name" value="SPORULATION-SPECIFIC PROTEIN 22"/>
    <property type="match status" value="1"/>
</dbReference>
<dbReference type="GO" id="GO:0090173">
    <property type="term" value="P:regulation of synaptonemal complex assembly"/>
    <property type="evidence" value="ECO:0007669"/>
    <property type="project" value="InterPro"/>
</dbReference>
<dbReference type="GO" id="GO:0051321">
    <property type="term" value="P:meiotic cell cycle"/>
    <property type="evidence" value="ECO:0007669"/>
    <property type="project" value="UniProtKB-KW"/>
</dbReference>
<dbReference type="InterPro" id="IPR013940">
    <property type="entry name" value="Spo22/ZIP4/TEX11"/>
</dbReference>
<gene>
    <name evidence="3" type="ORF">CDD81_3415</name>
</gene>
<keyword evidence="4" id="KW-1185">Reference proteome</keyword>
<proteinExistence type="predicted"/>
<name>A0A2C5XXE9_9HYPO</name>
<evidence type="ECO:0000256" key="2">
    <source>
        <dbReference type="ARBA" id="ARBA00031845"/>
    </source>
</evidence>
<evidence type="ECO:0000313" key="3">
    <source>
        <dbReference type="EMBL" id="PHH59291.1"/>
    </source>
</evidence>